<reference evidence="2" key="1">
    <citation type="journal article" date="2014" name="Proc. Natl. Acad. Sci. U.S.A.">
        <title>Extensive sampling of basidiomycete genomes demonstrates inadequacy of the white-rot/brown-rot paradigm for wood decay fungi.</title>
        <authorList>
            <person name="Riley R."/>
            <person name="Salamov A.A."/>
            <person name="Brown D.W."/>
            <person name="Nagy L.G."/>
            <person name="Floudas D."/>
            <person name="Held B.W."/>
            <person name="Levasseur A."/>
            <person name="Lombard V."/>
            <person name="Morin E."/>
            <person name="Otillar R."/>
            <person name="Lindquist E.A."/>
            <person name="Sun H."/>
            <person name="LaButti K.M."/>
            <person name="Schmutz J."/>
            <person name="Jabbour D."/>
            <person name="Luo H."/>
            <person name="Baker S.E."/>
            <person name="Pisabarro A.G."/>
            <person name="Walton J.D."/>
            <person name="Blanchette R.A."/>
            <person name="Henrissat B."/>
            <person name="Martin F."/>
            <person name="Cullen D."/>
            <person name="Hibbett D.S."/>
            <person name="Grigoriev I.V."/>
        </authorList>
    </citation>
    <scope>NUCLEOTIDE SEQUENCE [LARGE SCALE GENOMIC DNA]</scope>
    <source>
        <strain evidence="2">CBS 339.88</strain>
    </source>
</reference>
<dbReference type="Proteomes" id="UP000027222">
    <property type="component" value="Unassembled WGS sequence"/>
</dbReference>
<sequence>MDKETIRQLFFEVAAEFQEDREYIIRMDKETMQQIVFEVAMQFKEASESLKVPTFGLNAKNGHELAEVA</sequence>
<accession>A0A067TCE9</accession>
<evidence type="ECO:0000313" key="1">
    <source>
        <dbReference type="EMBL" id="KDR77559.1"/>
    </source>
</evidence>
<protein>
    <submittedName>
        <fullName evidence="1">Uncharacterized protein</fullName>
    </submittedName>
</protein>
<keyword evidence="2" id="KW-1185">Reference proteome</keyword>
<gene>
    <name evidence="1" type="ORF">GALMADRAFT_245715</name>
</gene>
<feature type="non-terminal residue" evidence="1">
    <location>
        <position position="69"/>
    </location>
</feature>
<organism evidence="1 2">
    <name type="scientific">Galerina marginata (strain CBS 339.88)</name>
    <dbReference type="NCBI Taxonomy" id="685588"/>
    <lineage>
        <taxon>Eukaryota</taxon>
        <taxon>Fungi</taxon>
        <taxon>Dikarya</taxon>
        <taxon>Basidiomycota</taxon>
        <taxon>Agaricomycotina</taxon>
        <taxon>Agaricomycetes</taxon>
        <taxon>Agaricomycetidae</taxon>
        <taxon>Agaricales</taxon>
        <taxon>Agaricineae</taxon>
        <taxon>Strophariaceae</taxon>
        <taxon>Galerina</taxon>
    </lineage>
</organism>
<name>A0A067TCE9_GALM3</name>
<dbReference type="HOGENOM" id="CLU_2800917_0_0_1"/>
<evidence type="ECO:0000313" key="2">
    <source>
        <dbReference type="Proteomes" id="UP000027222"/>
    </source>
</evidence>
<proteinExistence type="predicted"/>
<dbReference type="AlphaFoldDB" id="A0A067TCE9"/>
<dbReference type="EMBL" id="KL142376">
    <property type="protein sequence ID" value="KDR77559.1"/>
    <property type="molecule type" value="Genomic_DNA"/>
</dbReference>